<dbReference type="RefSeq" id="YP_010751218.1">
    <property type="nucleotide sequence ID" value="NC_073367.1"/>
</dbReference>
<sequence>MKVRWTADPAPGVQDDEPASGVIEALDLEDALNELKAVYPPEEWALMVTEVYTAPPEGEPTHGG</sequence>
<name>A0A6B9L6M7_9CAUD</name>
<keyword evidence="2" id="KW-1185">Reference proteome</keyword>
<proteinExistence type="predicted"/>
<dbReference type="EMBL" id="MN813684">
    <property type="protein sequence ID" value="QHB37156.1"/>
    <property type="molecule type" value="Genomic_DNA"/>
</dbReference>
<dbReference type="Proteomes" id="UP000464752">
    <property type="component" value="Segment"/>
</dbReference>
<reference evidence="1 2" key="1">
    <citation type="submission" date="2019-12" db="EMBL/GenBank/DDBJ databases">
        <authorList>
            <person name="Kistler A.K."/>
            <person name="Garlena R.A."/>
            <person name="Russell D.A."/>
            <person name="Pope W.H."/>
            <person name="Jacobs-Sera D."/>
            <person name="Hatfull G.F."/>
        </authorList>
    </citation>
    <scope>NUCLEOTIDE SEQUENCE [LARGE SCALE GENOMIC DNA]</scope>
</reference>
<dbReference type="GeneID" id="80004884"/>
<evidence type="ECO:0000313" key="2">
    <source>
        <dbReference type="Proteomes" id="UP000464752"/>
    </source>
</evidence>
<gene>
    <name evidence="1" type="primary">22</name>
    <name evidence="1" type="ORF">SEA_TERIJ_22</name>
</gene>
<accession>A0A6B9L6M7</accession>
<protein>
    <submittedName>
        <fullName evidence="1">Uncharacterized protein</fullName>
    </submittedName>
</protein>
<evidence type="ECO:0000313" key="1">
    <source>
        <dbReference type="EMBL" id="QHB37156.1"/>
    </source>
</evidence>
<organism evidence="1 2">
    <name type="scientific">Microbacterium phage Terij</name>
    <dbReference type="NCBI Taxonomy" id="2686229"/>
    <lineage>
        <taxon>Viruses</taxon>
        <taxon>Duplodnaviria</taxon>
        <taxon>Heunggongvirae</taxon>
        <taxon>Uroviricota</taxon>
        <taxon>Caudoviricetes</taxon>
        <taxon>Hodgkinviridae</taxon>
        <taxon>Margaeryvirus</taxon>
        <taxon>Margaeryvirus terij</taxon>
    </lineage>
</organism>
<dbReference type="KEGG" id="vg:80004884"/>